<dbReference type="CDD" id="cd20160">
    <property type="entry name" value="PWWP_PRKCBP1"/>
    <property type="match status" value="1"/>
</dbReference>
<keyword evidence="4" id="KW-0479">Metal-binding</keyword>
<evidence type="ECO:0000256" key="14">
    <source>
        <dbReference type="PROSITE-ProRule" id="PRU00134"/>
    </source>
</evidence>
<evidence type="ECO:0000256" key="7">
    <source>
        <dbReference type="ARBA" id="ARBA00022853"/>
    </source>
</evidence>
<dbReference type="PROSITE" id="PS50865">
    <property type="entry name" value="ZF_MYND_2"/>
    <property type="match status" value="1"/>
</dbReference>
<evidence type="ECO:0000256" key="11">
    <source>
        <dbReference type="ARBA" id="ARBA00023163"/>
    </source>
</evidence>
<dbReference type="InterPro" id="IPR001487">
    <property type="entry name" value="Bromodomain"/>
</dbReference>
<dbReference type="Proteomes" id="UP000494165">
    <property type="component" value="Unassembled WGS sequence"/>
</dbReference>
<keyword evidence="9" id="KW-0805">Transcription regulation</keyword>
<evidence type="ECO:0000256" key="3">
    <source>
        <dbReference type="ARBA" id="ARBA00022454"/>
    </source>
</evidence>
<dbReference type="PROSITE" id="PS01360">
    <property type="entry name" value="ZF_MYND_1"/>
    <property type="match status" value="1"/>
</dbReference>
<dbReference type="PROSITE" id="PS50016">
    <property type="entry name" value="ZF_PHD_2"/>
    <property type="match status" value="1"/>
</dbReference>
<dbReference type="AlphaFoldDB" id="A0A8S1DWD9"/>
<dbReference type="EMBL" id="CADEPI010000469">
    <property type="protein sequence ID" value="CAB3386328.1"/>
    <property type="molecule type" value="Genomic_DNA"/>
</dbReference>
<feature type="domain" description="Bromo" evidence="16">
    <location>
        <begin position="178"/>
        <end position="248"/>
    </location>
</feature>
<feature type="domain" description="PWWP" evidence="18">
    <location>
        <begin position="290"/>
        <end position="342"/>
    </location>
</feature>
<keyword evidence="3" id="KW-0158">Chromosome</keyword>
<evidence type="ECO:0000256" key="2">
    <source>
        <dbReference type="ARBA" id="ARBA00004286"/>
    </source>
</evidence>
<feature type="domain" description="MYND-type" evidence="19">
    <location>
        <begin position="983"/>
        <end position="1017"/>
    </location>
</feature>
<evidence type="ECO:0000313" key="20">
    <source>
        <dbReference type="EMBL" id="CAB3386328.1"/>
    </source>
</evidence>
<keyword evidence="10 13" id="KW-0103">Bromodomain</keyword>
<evidence type="ECO:0000256" key="13">
    <source>
        <dbReference type="PROSITE-ProRule" id="PRU00035"/>
    </source>
</evidence>
<dbReference type="GO" id="GO:0140006">
    <property type="term" value="F:histone H3 reader activity"/>
    <property type="evidence" value="ECO:0007669"/>
    <property type="project" value="UniProtKB-ARBA"/>
</dbReference>
<gene>
    <name evidence="20" type="ORF">CLODIP_2_CD05953</name>
</gene>
<dbReference type="Pfam" id="PF23460">
    <property type="entry name" value="ZMYND8_CC"/>
    <property type="match status" value="1"/>
</dbReference>
<evidence type="ECO:0000259" key="18">
    <source>
        <dbReference type="PROSITE" id="PS50812"/>
    </source>
</evidence>
<keyword evidence="8" id="KW-0007">Acetylation</keyword>
<dbReference type="Pfam" id="PF00439">
    <property type="entry name" value="Bromodomain"/>
    <property type="match status" value="1"/>
</dbReference>
<dbReference type="InterPro" id="IPR002893">
    <property type="entry name" value="Znf_MYND"/>
</dbReference>
<keyword evidence="12" id="KW-0539">Nucleus</keyword>
<evidence type="ECO:0000256" key="10">
    <source>
        <dbReference type="ARBA" id="ARBA00023117"/>
    </source>
</evidence>
<dbReference type="SUPFAM" id="SSF144232">
    <property type="entry name" value="HIT/MYND zinc finger-like"/>
    <property type="match status" value="1"/>
</dbReference>
<dbReference type="GO" id="GO:0005694">
    <property type="term" value="C:chromosome"/>
    <property type="evidence" value="ECO:0007669"/>
    <property type="project" value="UniProtKB-SubCell"/>
</dbReference>
<dbReference type="InterPro" id="IPR044075">
    <property type="entry name" value="PRKCBP1_PHD"/>
</dbReference>
<keyword evidence="21" id="KW-1185">Reference proteome</keyword>
<evidence type="ECO:0000313" key="21">
    <source>
        <dbReference type="Proteomes" id="UP000494165"/>
    </source>
</evidence>
<dbReference type="OrthoDB" id="298344at2759"/>
<accession>A0A8S1DWD9</accession>
<reference evidence="20 21" key="1">
    <citation type="submission" date="2020-04" db="EMBL/GenBank/DDBJ databases">
        <authorList>
            <person name="Alioto T."/>
            <person name="Alioto T."/>
            <person name="Gomez Garrido J."/>
        </authorList>
    </citation>
    <scope>NUCLEOTIDE SEQUENCE [LARGE SCALE GENOMIC DNA]</scope>
</reference>
<dbReference type="Gene3D" id="1.20.920.10">
    <property type="entry name" value="Bromodomain-like"/>
    <property type="match status" value="1"/>
</dbReference>
<dbReference type="SMART" id="SM00293">
    <property type="entry name" value="PWWP"/>
    <property type="match status" value="1"/>
</dbReference>
<comment type="subcellular location">
    <subcellularLocation>
        <location evidence="2">Chromosome</location>
    </subcellularLocation>
    <subcellularLocation>
        <location evidence="1">Nucleus</location>
    </subcellularLocation>
</comment>
<organism evidence="20 21">
    <name type="scientific">Cloeon dipterum</name>
    <dbReference type="NCBI Taxonomy" id="197152"/>
    <lineage>
        <taxon>Eukaryota</taxon>
        <taxon>Metazoa</taxon>
        <taxon>Ecdysozoa</taxon>
        <taxon>Arthropoda</taxon>
        <taxon>Hexapoda</taxon>
        <taxon>Insecta</taxon>
        <taxon>Pterygota</taxon>
        <taxon>Palaeoptera</taxon>
        <taxon>Ephemeroptera</taxon>
        <taxon>Pisciforma</taxon>
        <taxon>Baetidae</taxon>
        <taxon>Cloeon</taxon>
    </lineage>
</organism>
<evidence type="ECO:0000259" key="17">
    <source>
        <dbReference type="PROSITE" id="PS50016"/>
    </source>
</evidence>
<evidence type="ECO:0000256" key="15">
    <source>
        <dbReference type="SAM" id="MobiDB-lite"/>
    </source>
</evidence>
<dbReference type="SUPFAM" id="SSF63748">
    <property type="entry name" value="Tudor/PWWP/MBT"/>
    <property type="match status" value="1"/>
</dbReference>
<feature type="compositionally biased region" description="Low complexity" evidence="15">
    <location>
        <begin position="437"/>
        <end position="449"/>
    </location>
</feature>
<evidence type="ECO:0000256" key="9">
    <source>
        <dbReference type="ARBA" id="ARBA00023015"/>
    </source>
</evidence>
<dbReference type="Gene3D" id="6.10.140.2220">
    <property type="match status" value="1"/>
</dbReference>
<dbReference type="PANTHER" id="PTHR46453:SF5">
    <property type="entry name" value="PROTEIN KINASE C-BINDING PROTEIN 1 ISOFORM X1"/>
    <property type="match status" value="1"/>
</dbReference>
<keyword evidence="5 14" id="KW-0863">Zinc-finger</keyword>
<feature type="region of interest" description="Disordered" evidence="15">
    <location>
        <begin position="415"/>
        <end position="476"/>
    </location>
</feature>
<dbReference type="GO" id="GO:0003714">
    <property type="term" value="F:transcription corepressor activity"/>
    <property type="evidence" value="ECO:0007669"/>
    <property type="project" value="TreeGrafter"/>
</dbReference>
<dbReference type="InterPro" id="IPR036427">
    <property type="entry name" value="Bromodomain-like_sf"/>
</dbReference>
<dbReference type="SUPFAM" id="SSF57903">
    <property type="entry name" value="FYVE/PHD zinc finger"/>
    <property type="match status" value="1"/>
</dbReference>
<feature type="compositionally biased region" description="Basic and acidic residues" evidence="15">
    <location>
        <begin position="571"/>
        <end position="585"/>
    </location>
</feature>
<name>A0A8S1DWD9_9INSE</name>
<dbReference type="InterPro" id="IPR018359">
    <property type="entry name" value="Bromodomain_CS"/>
</dbReference>
<dbReference type="SMART" id="SM00297">
    <property type="entry name" value="BROMO"/>
    <property type="match status" value="1"/>
</dbReference>
<evidence type="ECO:0000256" key="4">
    <source>
        <dbReference type="ARBA" id="ARBA00022723"/>
    </source>
</evidence>
<dbReference type="SUPFAM" id="SSF47370">
    <property type="entry name" value="Bromodomain"/>
    <property type="match status" value="1"/>
</dbReference>
<feature type="region of interest" description="Disordered" evidence="15">
    <location>
        <begin position="495"/>
        <end position="525"/>
    </location>
</feature>
<dbReference type="FunFam" id="6.10.140.2220:FF:000002">
    <property type="entry name" value="Protein kinase C-binding protein 1 isoform C"/>
    <property type="match status" value="1"/>
</dbReference>
<feature type="region of interest" description="Disordered" evidence="15">
    <location>
        <begin position="1"/>
        <end position="86"/>
    </location>
</feature>
<dbReference type="InterPro" id="IPR057053">
    <property type="entry name" value="MYND_ZMYND11_ZMYD8"/>
</dbReference>
<dbReference type="PROSITE" id="PS00633">
    <property type="entry name" value="BROMODOMAIN_1"/>
    <property type="match status" value="1"/>
</dbReference>
<keyword evidence="11" id="KW-0804">Transcription</keyword>
<dbReference type="PROSITE" id="PS50014">
    <property type="entry name" value="BROMODOMAIN_2"/>
    <property type="match status" value="1"/>
</dbReference>
<protein>
    <recommendedName>
        <fullName evidence="22">Protein kinase C-binding protein 1</fullName>
    </recommendedName>
</protein>
<dbReference type="InterPro" id="IPR011011">
    <property type="entry name" value="Znf_FYVE_PHD"/>
</dbReference>
<dbReference type="Gene3D" id="2.30.30.140">
    <property type="match status" value="1"/>
</dbReference>
<keyword evidence="7" id="KW-0156">Chromatin regulator</keyword>
<dbReference type="GO" id="GO:0008270">
    <property type="term" value="F:zinc ion binding"/>
    <property type="evidence" value="ECO:0007669"/>
    <property type="project" value="UniProtKB-KW"/>
</dbReference>
<evidence type="ECO:0000256" key="6">
    <source>
        <dbReference type="ARBA" id="ARBA00022833"/>
    </source>
</evidence>
<feature type="region of interest" description="Disordered" evidence="15">
    <location>
        <begin position="568"/>
        <end position="588"/>
    </location>
</feature>
<feature type="domain" description="PHD-type" evidence="17">
    <location>
        <begin position="99"/>
        <end position="152"/>
    </location>
</feature>
<proteinExistence type="predicted"/>
<evidence type="ECO:0000259" key="16">
    <source>
        <dbReference type="PROSITE" id="PS50014"/>
    </source>
</evidence>
<dbReference type="InterPro" id="IPR019787">
    <property type="entry name" value="Znf_PHD-finger"/>
</dbReference>
<dbReference type="SMART" id="SM00249">
    <property type="entry name" value="PHD"/>
    <property type="match status" value="1"/>
</dbReference>
<evidence type="ECO:0000256" key="5">
    <source>
        <dbReference type="ARBA" id="ARBA00022771"/>
    </source>
</evidence>
<evidence type="ECO:0000256" key="12">
    <source>
        <dbReference type="ARBA" id="ARBA00023242"/>
    </source>
</evidence>
<evidence type="ECO:0000256" key="1">
    <source>
        <dbReference type="ARBA" id="ARBA00004123"/>
    </source>
</evidence>
<feature type="compositionally biased region" description="Low complexity" evidence="15">
    <location>
        <begin position="495"/>
        <end position="504"/>
    </location>
</feature>
<keyword evidence="6" id="KW-0862">Zinc</keyword>
<dbReference type="Gene3D" id="3.30.40.10">
    <property type="entry name" value="Zinc/RING finger domain, C3HC4 (zinc finger)"/>
    <property type="match status" value="1"/>
</dbReference>
<dbReference type="InterPro" id="IPR001965">
    <property type="entry name" value="Znf_PHD"/>
</dbReference>
<feature type="compositionally biased region" description="Polar residues" evidence="15">
    <location>
        <begin position="416"/>
        <end position="429"/>
    </location>
</feature>
<sequence>MSDVAESTEKADSESRCSTPRAASIASVDLDESSKLDRRTRSSRSNTPVTKGLRPKRQKVSNSPSSSQDHDDDEDVNPIEEGPLVAKRKNAVEGEAVHDPYCWICHKELTEGNIKPCSTCLRSFHPKCAPPIKYPDRQASPNKWECPECSPFSFEPKPRSEGTQEQLNVLFKYVIDRAVTPPTEPFMHTVNMKEFPQYLDYIIHPVCISEIEEKVKNSLYRSPRELLADFKWICHNSIIFNSAQAKLTTIAKQMLRVVREETKEIESCPNCLFNAYTMKPDWFIQACDRPHLLVWAKMKGFPYWPAKAMSFNQGGTLVDVRFFGKHDRAYLPIVDCMLYTAWYPAPAQVKKPREDVAACIKEVDQHIAKLKERYGSYVFASNITFLNPKDMEGQVKKMLPNYNPDEVGKPIVQKTPAENAQKSNLSQPSVVLKRMSSIDSQVSQSSHSSTGGEAKTGKPDAASKTTPPEDDDSQDSISNYIKVKPAIELICPISASESPQSSSAKSDDERKGQGQLKRKLSLTTSEMNPNFNLNFRRLIAASITESSKQRARKGSKIELSVPIQTAASKLKAKEKTSGSESDRESGNPVIKAAANLVKELKTLNSDLSDLDDEVDPLVEHEDGASPAKKVKSVITLDEDAEMLRHEAEDFNQSLKGTTEKSAKGIKSPQSKRKIAEGIKVLKNLKIFGLDVTPLPSAATSPLSPSYEISSDSSEFIESDLEFDKQETQKEEPVVVMEVEPDIHIEKTLTKKAPQRPAGMAIKGPFKNIPQKTVPVTTKTVKSTVLPVSPPQTSLLKKNLVPNKARKSLTTAGLAPQSSFLSQRLTAPATAIKKLPVVPQQQKFILLTTQAPIQVEKKDSKPENQNHSTVPSAAGPAIAKLNSLADNLADNIRQTVYTLINDLAQKSAEEDLKTENAQLKLQLEAERWYHRTTIEEMKRNHELVLQDFEMTIEQSTMKAKMEMQKISEAEMKQTIDEVKRKTWCTVCLNEGTLYCCWNTSYCGFPCQRKHWTEHKRTCKAKSVNMPKVSEFGNTHHNGPALAQSTKNNKINYTAAAGSMSNQTNGTVAKNARKVISFTPQHPVLGSTPDVTAAVPQMITLSKTVLSAENFEPNVHVMVGSGSNNTQAKLAPTIHHNTLPSTITSRPVHTMAKNSTPATQVTTTPLFQFYKESTE</sequence>
<evidence type="ECO:0000256" key="8">
    <source>
        <dbReference type="ARBA" id="ARBA00022990"/>
    </source>
</evidence>
<dbReference type="InterPro" id="IPR056987">
    <property type="entry name" value="ZMYND8_CC"/>
</dbReference>
<dbReference type="Pfam" id="PF24324">
    <property type="entry name" value="MYND_ZMYND11_ZMYD8"/>
    <property type="match status" value="1"/>
</dbReference>
<evidence type="ECO:0000259" key="19">
    <source>
        <dbReference type="PROSITE" id="PS50865"/>
    </source>
</evidence>
<dbReference type="GO" id="GO:0005634">
    <property type="term" value="C:nucleus"/>
    <property type="evidence" value="ECO:0007669"/>
    <property type="project" value="UniProtKB-SubCell"/>
</dbReference>
<comment type="caution">
    <text evidence="20">The sequence shown here is derived from an EMBL/GenBank/DDBJ whole genome shotgun (WGS) entry which is preliminary data.</text>
</comment>
<dbReference type="InterPro" id="IPR000313">
    <property type="entry name" value="PWWP_dom"/>
</dbReference>
<dbReference type="InterPro" id="IPR013083">
    <property type="entry name" value="Znf_RING/FYVE/PHD"/>
</dbReference>
<dbReference type="CDD" id="cd15538">
    <property type="entry name" value="PHD_PRKCBP1"/>
    <property type="match status" value="1"/>
</dbReference>
<evidence type="ECO:0008006" key="22">
    <source>
        <dbReference type="Google" id="ProtNLM"/>
    </source>
</evidence>
<dbReference type="PANTHER" id="PTHR46453">
    <property type="entry name" value="PROTEIN KINASE C-BINDING PROTEIN 1"/>
    <property type="match status" value="1"/>
</dbReference>
<dbReference type="PROSITE" id="PS50812">
    <property type="entry name" value="PWWP"/>
    <property type="match status" value="1"/>
</dbReference>
<dbReference type="GO" id="GO:0005737">
    <property type="term" value="C:cytoplasm"/>
    <property type="evidence" value="ECO:0007669"/>
    <property type="project" value="TreeGrafter"/>
</dbReference>